<evidence type="ECO:0000313" key="8">
    <source>
        <dbReference type="EMBL" id="MDA3969000.1"/>
    </source>
</evidence>
<evidence type="ECO:0000256" key="1">
    <source>
        <dbReference type="ARBA" id="ARBA00001298"/>
    </source>
</evidence>
<dbReference type="Proteomes" id="UP001210261">
    <property type="component" value="Unassembled WGS sequence"/>
</dbReference>
<dbReference type="EC" id="5.1.3.13" evidence="3"/>
<proteinExistence type="predicted"/>
<dbReference type="Gene3D" id="2.60.120.10">
    <property type="entry name" value="Jelly Rolls"/>
    <property type="match status" value="1"/>
</dbReference>
<dbReference type="InterPro" id="IPR000888">
    <property type="entry name" value="RmlC-like"/>
</dbReference>
<dbReference type="InterPro" id="IPR011051">
    <property type="entry name" value="RmlC_Cupin_sf"/>
</dbReference>
<evidence type="ECO:0000256" key="7">
    <source>
        <dbReference type="ARBA" id="ARBA00033311"/>
    </source>
</evidence>
<name>A0ABT4VE99_9HELI</name>
<sequence>MAIDFKIRQSLILPEVYIIEPNKFSDLRGDIWSAFMEESLKSLVKGTRFCHDKFINSHFNVLRGIHGDSNTWKFVTCVYGEVMQVVVDCREDSPNFGKYEGFIINTKNQKMILIPPNFGNAHYVRSKEAVYYYKLAYNGEYTDFDRQFTYPWNDKRFNIKWGDIDPILSDRDIEAKGR</sequence>
<comment type="catalytic activity">
    <reaction evidence="1">
        <text>dTDP-4-dehydro-6-deoxy-alpha-D-glucose = dTDP-4-dehydro-beta-L-rhamnose</text>
        <dbReference type="Rhea" id="RHEA:16969"/>
        <dbReference type="ChEBI" id="CHEBI:57649"/>
        <dbReference type="ChEBI" id="CHEBI:62830"/>
        <dbReference type="EC" id="5.1.3.13"/>
    </reaction>
</comment>
<evidence type="ECO:0000256" key="5">
    <source>
        <dbReference type="ARBA" id="ARBA00029758"/>
    </source>
</evidence>
<protein>
    <recommendedName>
        <fullName evidence="4">dTDP-4-dehydrorhamnose 3,5-epimerase</fullName>
        <ecNumber evidence="3">5.1.3.13</ecNumber>
    </recommendedName>
    <alternativeName>
        <fullName evidence="6">Thymidine diphospho-4-keto-rhamnose 3,5-epimerase</fullName>
    </alternativeName>
    <alternativeName>
        <fullName evidence="5">dTDP-4-keto-6-deoxyglucose 3,5-epimerase</fullName>
    </alternativeName>
    <alternativeName>
        <fullName evidence="7">dTDP-6-deoxy-D-xylo-4-hexulose 3,5-epimerase</fullName>
    </alternativeName>
</protein>
<gene>
    <name evidence="8" type="ORF">PF021_04835</name>
</gene>
<reference evidence="8 9" key="1">
    <citation type="submission" date="2023-01" db="EMBL/GenBank/DDBJ databases">
        <title>Description of Helicobacter ibis sp. nov. isolated from faecal droppings of black-faced ibis (Theristicus melanopis).</title>
        <authorList>
            <person name="Lopez-Cantillo M."/>
            <person name="Vidal-Veuthey B."/>
            <person name="Mella A."/>
            <person name="De La Haba R."/>
            <person name="Collado L."/>
        </authorList>
    </citation>
    <scope>NUCLEOTIDE SEQUENCE [LARGE SCALE GENOMIC DNA]</scope>
    <source>
        <strain evidence="8 9">A82</strain>
    </source>
</reference>
<accession>A0ABT4VE99</accession>
<evidence type="ECO:0000313" key="9">
    <source>
        <dbReference type="Proteomes" id="UP001210261"/>
    </source>
</evidence>
<dbReference type="RefSeq" id="WP_271021291.1">
    <property type="nucleotide sequence ID" value="NZ_JAQHXR010000002.1"/>
</dbReference>
<evidence type="ECO:0000256" key="6">
    <source>
        <dbReference type="ARBA" id="ARBA00031424"/>
    </source>
</evidence>
<dbReference type="Pfam" id="PF00908">
    <property type="entry name" value="dTDP_sugar_isom"/>
    <property type="match status" value="1"/>
</dbReference>
<organism evidence="8 9">
    <name type="scientific">Helicobacter ibis</name>
    <dbReference type="NCBI Taxonomy" id="2962633"/>
    <lineage>
        <taxon>Bacteria</taxon>
        <taxon>Pseudomonadati</taxon>
        <taxon>Campylobacterota</taxon>
        <taxon>Epsilonproteobacteria</taxon>
        <taxon>Campylobacterales</taxon>
        <taxon>Helicobacteraceae</taxon>
        <taxon>Helicobacter</taxon>
    </lineage>
</organism>
<keyword evidence="9" id="KW-1185">Reference proteome</keyword>
<evidence type="ECO:0000256" key="2">
    <source>
        <dbReference type="ARBA" id="ARBA00001997"/>
    </source>
</evidence>
<evidence type="ECO:0000256" key="3">
    <source>
        <dbReference type="ARBA" id="ARBA00012098"/>
    </source>
</evidence>
<comment type="function">
    <text evidence="2">Catalyzes the epimerization of the C3' and C5'positions of dTDP-6-deoxy-D-xylo-4-hexulose, forming dTDP-6-deoxy-L-lyxo-4-hexulose.</text>
</comment>
<dbReference type="EMBL" id="JAQHXR010000002">
    <property type="protein sequence ID" value="MDA3969000.1"/>
    <property type="molecule type" value="Genomic_DNA"/>
</dbReference>
<comment type="caution">
    <text evidence="8">The sequence shown here is derived from an EMBL/GenBank/DDBJ whole genome shotgun (WGS) entry which is preliminary data.</text>
</comment>
<evidence type="ECO:0000256" key="4">
    <source>
        <dbReference type="ARBA" id="ARBA00019595"/>
    </source>
</evidence>
<dbReference type="InterPro" id="IPR014710">
    <property type="entry name" value="RmlC-like_jellyroll"/>
</dbReference>
<dbReference type="PANTHER" id="PTHR21047">
    <property type="entry name" value="DTDP-6-DEOXY-D-GLUCOSE-3,5 EPIMERASE"/>
    <property type="match status" value="1"/>
</dbReference>
<dbReference type="PANTHER" id="PTHR21047:SF2">
    <property type="entry name" value="THYMIDINE DIPHOSPHO-4-KETO-RHAMNOSE 3,5-EPIMERASE"/>
    <property type="match status" value="1"/>
</dbReference>
<dbReference type="SUPFAM" id="SSF51182">
    <property type="entry name" value="RmlC-like cupins"/>
    <property type="match status" value="1"/>
</dbReference>